<dbReference type="HOGENOM" id="CLU_005679_10_1_6"/>
<dbReference type="Pfam" id="PF19040">
    <property type="entry name" value="SGNH"/>
    <property type="match status" value="1"/>
</dbReference>
<dbReference type="GO" id="GO:0016747">
    <property type="term" value="F:acyltransferase activity, transferring groups other than amino-acyl groups"/>
    <property type="evidence" value="ECO:0007669"/>
    <property type="project" value="InterPro"/>
</dbReference>
<dbReference type="eggNOG" id="COG1835">
    <property type="taxonomic scope" value="Bacteria"/>
</dbReference>
<evidence type="ECO:0000256" key="1">
    <source>
        <dbReference type="SAM" id="Phobius"/>
    </source>
</evidence>
<accession>Q9PFA0</accession>
<feature type="transmembrane region" description="Helical" evidence="1">
    <location>
        <begin position="148"/>
        <end position="168"/>
    </location>
</feature>
<feature type="transmembrane region" description="Helical" evidence="1">
    <location>
        <begin position="211"/>
        <end position="229"/>
    </location>
</feature>
<dbReference type="KEGG" id="xfa:XF_0778"/>
<feature type="domain" description="Acyltransferase 3" evidence="2">
    <location>
        <begin position="22"/>
        <end position="368"/>
    </location>
</feature>
<organism evidence="4 5">
    <name type="scientific">Xylella fastidiosa (strain 9a5c)</name>
    <dbReference type="NCBI Taxonomy" id="160492"/>
    <lineage>
        <taxon>Bacteria</taxon>
        <taxon>Pseudomonadati</taxon>
        <taxon>Pseudomonadota</taxon>
        <taxon>Gammaproteobacteria</taxon>
        <taxon>Lysobacterales</taxon>
        <taxon>Lysobacteraceae</taxon>
        <taxon>Xylella</taxon>
    </lineage>
</organism>
<dbReference type="EMBL" id="AE003849">
    <property type="protein sequence ID" value="AAF83588.1"/>
    <property type="molecule type" value="Genomic_DNA"/>
</dbReference>
<evidence type="ECO:0000259" key="2">
    <source>
        <dbReference type="Pfam" id="PF01757"/>
    </source>
</evidence>
<reference evidence="4 5" key="1">
    <citation type="journal article" date="2000" name="Nature">
        <title>The genome sequence of the plant pathogen Xylella fastidiosa.</title>
        <authorList>
            <person name="Simpson A.J."/>
            <person name="Reinach F.C."/>
            <person name="Arruda P."/>
            <person name="Abreu F.A."/>
            <person name="Acencio M."/>
            <person name="Alvarenga R."/>
            <person name="Alves L.M."/>
            <person name="Araya J.E."/>
            <person name="Baia G.S."/>
            <person name="Baptista C.S."/>
            <person name="Barros M.H."/>
            <person name="Bonaccorsi E.D."/>
            <person name="Bordin S."/>
            <person name="Bove J.M."/>
            <person name="Briones M.R."/>
            <person name="Bueno M.R."/>
            <person name="Camargo A.A."/>
            <person name="Camargo L.E."/>
            <person name="Carraro D.M."/>
            <person name="Carrer H."/>
            <person name="Colauto N.B."/>
            <person name="Colombo C."/>
            <person name="Costa F.F."/>
            <person name="Costa M.C."/>
            <person name="Costa-Neto C.M."/>
            <person name="Coutinho L.L."/>
            <person name="Cristofani M."/>
            <person name="Dias-Neto E."/>
            <person name="Docena C."/>
            <person name="El-Dorry H."/>
            <person name="Facincani A.P."/>
            <person name="Ferreira A.J."/>
            <person name="Ferreira V.C."/>
            <person name="Ferro J.A."/>
            <person name="Fraga J.S."/>
            <person name="Franca S.C."/>
            <person name="Franco M.C."/>
            <person name="Frohme M."/>
            <person name="Furlan L.R."/>
            <person name="Garnier M."/>
            <person name="Goldman G.H."/>
            <person name="Goldman M.H."/>
            <person name="Gomes S.L."/>
            <person name="Gruber A."/>
            <person name="Ho P.L."/>
            <person name="Hoheisel J.D."/>
            <person name="Junqueira M.L."/>
            <person name="Kemper E.L."/>
            <person name="Kitajima J.P."/>
            <person name="Krieger J.E."/>
            <person name="Kuramae E.E."/>
            <person name="Laigret F."/>
            <person name="Lambais M.R."/>
            <person name="Leite L.C."/>
            <person name="Lemos E.G."/>
            <person name="Lemos M.V."/>
            <person name="Lopes S.A."/>
            <person name="Lopes C.R."/>
            <person name="Machado J.A."/>
            <person name="Machado M.A."/>
            <person name="Madeira A.M."/>
            <person name="Madeira H.M."/>
            <person name="Marino C.L."/>
            <person name="Marques M.V."/>
            <person name="Martins E.A."/>
            <person name="Martins E.M."/>
            <person name="Matsukuma A.Y."/>
            <person name="Menck C.F."/>
            <person name="Miracca E.C."/>
            <person name="Miyaki C.Y."/>
            <person name="Monteriro-Vitorello C.B."/>
            <person name="Moon D.H."/>
            <person name="Nagai M.A."/>
            <person name="Nascimento A.L."/>
            <person name="Netto L.E."/>
            <person name="Nhani A.Jr."/>
            <person name="Nobrega F.G."/>
            <person name="Nunes L.R."/>
            <person name="Oliveira M.A."/>
            <person name="de Oliveira M.C."/>
            <person name="de Oliveira R.C."/>
            <person name="Palmieri D.A."/>
            <person name="Paris A."/>
            <person name="Peixoto B.R."/>
            <person name="Pereira G.A."/>
            <person name="Pereira H.A.Jr."/>
            <person name="Pesquero J.B."/>
            <person name="Quaggio R.B."/>
            <person name="Roberto P.G."/>
            <person name="Rodrigues V."/>
            <person name="de M Rosa A.J."/>
            <person name="de Rosa V.E.Jr."/>
            <person name="de Sa R.G."/>
            <person name="Santelli R.V."/>
            <person name="Sawasaki H.E."/>
            <person name="da Silva A.C."/>
            <person name="da Silva A.M."/>
            <person name="da Silva F.R."/>
            <person name="da Silva W.A.Jr."/>
            <person name="da Silveira J.F."/>
            <person name="Silvestri M.L."/>
            <person name="Siqueira W.J."/>
            <person name="de Souza A.A."/>
            <person name="de Souza A.P."/>
            <person name="Terenzi M.F."/>
            <person name="Truffi D."/>
            <person name="Tsai S.M."/>
            <person name="Tsuhako M.H."/>
            <person name="Vallada H."/>
            <person name="Van Sluys M.A."/>
            <person name="Verjovski-Almeida S."/>
            <person name="Vettore A.L."/>
            <person name="Zago M.A."/>
            <person name="Zatz M."/>
            <person name="Meidanis J."/>
            <person name="Setubal J.C."/>
        </authorList>
    </citation>
    <scope>NUCLEOTIDE SEQUENCE [LARGE SCALE GENOMIC DNA]</scope>
    <source>
        <strain evidence="4 5">9a5c</strain>
    </source>
</reference>
<feature type="transmembrane region" description="Helical" evidence="1">
    <location>
        <begin position="314"/>
        <end position="332"/>
    </location>
</feature>
<keyword evidence="1" id="KW-1133">Transmembrane helix</keyword>
<dbReference type="InterPro" id="IPR002656">
    <property type="entry name" value="Acyl_transf_3_dom"/>
</dbReference>
<dbReference type="PANTHER" id="PTHR23028:SF53">
    <property type="entry name" value="ACYL_TRANSF_3 DOMAIN-CONTAINING PROTEIN"/>
    <property type="match status" value="1"/>
</dbReference>
<feature type="transmembrane region" description="Helical" evidence="1">
    <location>
        <begin position="352"/>
        <end position="371"/>
    </location>
</feature>
<feature type="transmembrane region" description="Helical" evidence="1">
    <location>
        <begin position="383"/>
        <end position="403"/>
    </location>
</feature>
<dbReference type="SUPFAM" id="SSF52266">
    <property type="entry name" value="SGNH hydrolase"/>
    <property type="match status" value="1"/>
</dbReference>
<dbReference type="PANTHER" id="PTHR23028">
    <property type="entry name" value="ACETYLTRANSFERASE"/>
    <property type="match status" value="1"/>
</dbReference>
<dbReference type="Pfam" id="PF01757">
    <property type="entry name" value="Acyl_transf_3"/>
    <property type="match status" value="1"/>
</dbReference>
<feature type="transmembrane region" description="Helical" evidence="1">
    <location>
        <begin position="88"/>
        <end position="107"/>
    </location>
</feature>
<protein>
    <submittedName>
        <fullName evidence="4">O-antigen acetylase</fullName>
    </submittedName>
</protein>
<dbReference type="InterPro" id="IPR043968">
    <property type="entry name" value="SGNH"/>
</dbReference>
<evidence type="ECO:0000259" key="3">
    <source>
        <dbReference type="Pfam" id="PF19040"/>
    </source>
</evidence>
<feature type="domain" description="SGNH" evidence="3">
    <location>
        <begin position="438"/>
        <end position="701"/>
    </location>
</feature>
<dbReference type="STRING" id="160492.XF_0778"/>
<proteinExistence type="predicted"/>
<evidence type="ECO:0000313" key="4">
    <source>
        <dbReference type="EMBL" id="AAF83588.1"/>
    </source>
</evidence>
<dbReference type="AlphaFoldDB" id="Q9PFA0"/>
<feature type="transmembrane region" description="Helical" evidence="1">
    <location>
        <begin position="283"/>
        <end position="302"/>
    </location>
</feature>
<dbReference type="GO" id="GO:0016020">
    <property type="term" value="C:membrane"/>
    <property type="evidence" value="ECO:0007669"/>
    <property type="project" value="TreeGrafter"/>
</dbReference>
<keyword evidence="1" id="KW-0472">Membrane</keyword>
<dbReference type="GO" id="GO:0009103">
    <property type="term" value="P:lipopolysaccharide biosynthetic process"/>
    <property type="evidence" value="ECO:0007669"/>
    <property type="project" value="TreeGrafter"/>
</dbReference>
<feature type="transmembrane region" description="Helical" evidence="1">
    <location>
        <begin position="46"/>
        <end position="67"/>
    </location>
</feature>
<sequence>MRPRDSQKLMTAHNFHPKYRTDIDGLRALAILPVVAYHAFPRYAPGGFIGVDIFFVISGYLISLIIFRSLLNNDFSFAEFYAHRIKRIFPALILVTATCYAVGWFALLPDEFKQLGKHIAAGMGFVQNFVLWKEAGYFDVASELKPLMHLWSLAVEEQFYLIFPLIVWAAWKARLNVLTGVIVLGVISFVLNQKGIGKDAIKTFFAPQTRFWELMAGSVLAYVYGFRAWRPSFTRWIHAGIFNRLFFREVPEEKDRSVLLSSILSFIGLALIVYSIAKYNHTMPYPGVRTVAPVLGAVLLILAGPHAWVNRQILSRKVVVWVGLISYPLYLWHWPLLSFARIVESETPSRNIRIAAIVISFVLAALTYYLIEKRVRYGRSTWLKVAFLSALGVVVGYVGYNAYTRDGLAFRVKELVSRNSMFSNENTPWLPENQENYCKQKFGGEVNFSYCRIANNADPTIQIIGDSHANALFPGMRNFLSGSTENVMQLGTGGCSPFRGVSSFDQKTDDAGKISCLVMTDKAIDIAIQNKSIHTVILWSRGPIYLSSKGFYYNDFADEKNHNRVLISKKHPNLEDNYAIWEDAMRDTLNELIPTKKVVFVLDNPELGFDPKSCVDSRPVRITNKIKTPCAIPKHDFDERNKEYRELVLKVLKDYPSVKVFDAAAQLCDSQWCWAIKDGKMLYRDDDHLSLDGSRLMASELVKLLH</sequence>
<feature type="transmembrane region" description="Helical" evidence="1">
    <location>
        <begin position="175"/>
        <end position="191"/>
    </location>
</feature>
<feature type="transmembrane region" description="Helical" evidence="1">
    <location>
        <begin position="21"/>
        <end position="40"/>
    </location>
</feature>
<gene>
    <name evidence="4" type="ordered locus">XF_0778</name>
</gene>
<dbReference type="InterPro" id="IPR050879">
    <property type="entry name" value="Acyltransferase_3"/>
</dbReference>
<keyword evidence="1" id="KW-0812">Transmembrane</keyword>
<evidence type="ECO:0000313" key="5">
    <source>
        <dbReference type="Proteomes" id="UP000000812"/>
    </source>
</evidence>
<dbReference type="Proteomes" id="UP000000812">
    <property type="component" value="Chromosome"/>
</dbReference>
<name>Q9PFA0_XYLFA</name>
<dbReference type="PIR" id="H82764">
    <property type="entry name" value="H82764"/>
</dbReference>
<feature type="transmembrane region" description="Helical" evidence="1">
    <location>
        <begin position="258"/>
        <end position="277"/>
    </location>
</feature>